<feature type="compositionally biased region" description="Pro residues" evidence="1">
    <location>
        <begin position="19"/>
        <end position="29"/>
    </location>
</feature>
<reference evidence="2" key="2">
    <citation type="journal article" date="2015" name="Data Brief">
        <title>Shoot transcriptome of the giant reed, Arundo donax.</title>
        <authorList>
            <person name="Barrero R.A."/>
            <person name="Guerrero F.D."/>
            <person name="Moolhuijzen P."/>
            <person name="Goolsby J.A."/>
            <person name="Tidwell J."/>
            <person name="Bellgard S.E."/>
            <person name="Bellgard M.I."/>
        </authorList>
    </citation>
    <scope>NUCLEOTIDE SEQUENCE</scope>
    <source>
        <tissue evidence="2">Shoot tissue taken approximately 20 cm above the soil surface</tissue>
    </source>
</reference>
<protein>
    <submittedName>
        <fullName evidence="2">Uncharacterized protein</fullName>
    </submittedName>
</protein>
<evidence type="ECO:0000256" key="1">
    <source>
        <dbReference type="SAM" id="MobiDB-lite"/>
    </source>
</evidence>
<proteinExistence type="predicted"/>
<dbReference type="EMBL" id="GBRH01216502">
    <property type="protein sequence ID" value="JAD81393.1"/>
    <property type="molecule type" value="Transcribed_RNA"/>
</dbReference>
<name>A0A0A9D3X2_ARUDO</name>
<organism evidence="2">
    <name type="scientific">Arundo donax</name>
    <name type="common">Giant reed</name>
    <name type="synonym">Donax arundinaceus</name>
    <dbReference type="NCBI Taxonomy" id="35708"/>
    <lineage>
        <taxon>Eukaryota</taxon>
        <taxon>Viridiplantae</taxon>
        <taxon>Streptophyta</taxon>
        <taxon>Embryophyta</taxon>
        <taxon>Tracheophyta</taxon>
        <taxon>Spermatophyta</taxon>
        <taxon>Magnoliopsida</taxon>
        <taxon>Liliopsida</taxon>
        <taxon>Poales</taxon>
        <taxon>Poaceae</taxon>
        <taxon>PACMAD clade</taxon>
        <taxon>Arundinoideae</taxon>
        <taxon>Arundineae</taxon>
        <taxon>Arundo</taxon>
    </lineage>
</organism>
<feature type="region of interest" description="Disordered" evidence="1">
    <location>
        <begin position="1"/>
        <end position="31"/>
    </location>
</feature>
<reference evidence="2" key="1">
    <citation type="submission" date="2014-09" db="EMBL/GenBank/DDBJ databases">
        <authorList>
            <person name="Magalhaes I.L.F."/>
            <person name="Oliveira U."/>
            <person name="Santos F.R."/>
            <person name="Vidigal T.H.D.A."/>
            <person name="Brescovit A.D."/>
            <person name="Santos A.J."/>
        </authorList>
    </citation>
    <scope>NUCLEOTIDE SEQUENCE</scope>
    <source>
        <tissue evidence="2">Shoot tissue taken approximately 20 cm above the soil surface</tissue>
    </source>
</reference>
<accession>A0A0A9D3X2</accession>
<evidence type="ECO:0000313" key="2">
    <source>
        <dbReference type="EMBL" id="JAD81393.1"/>
    </source>
</evidence>
<dbReference type="AlphaFoldDB" id="A0A0A9D3X2"/>
<sequence length="139" mass="16366">MAPPPQVGEAELQDWEEGTPPPRSPPSPYPDFHEVQRRIYVWLRRTGRHDQALATPSFHDRLVRHLRRLPPRYLINHLHKGEDVLLHWMILDECADPGKRPVFYARLLKMSAIRFQICWEHQIVQVGRWGHPSCTIRAS</sequence>